<dbReference type="Proteomes" id="UP000803884">
    <property type="component" value="Unassembled WGS sequence"/>
</dbReference>
<dbReference type="PROSITE" id="PS51375">
    <property type="entry name" value="PPR"/>
    <property type="match status" value="1"/>
</dbReference>
<reference evidence="4 5" key="1">
    <citation type="journal article" date="2020" name="Microbiol. Resour. Announc.">
        <title>Draft Genome Sequence of a Cladosporium Species Isolated from the Mesophotic Ascidian Didemnum maculosum.</title>
        <authorList>
            <person name="Gioti A."/>
            <person name="Siaperas R."/>
            <person name="Nikolaivits E."/>
            <person name="Le Goff G."/>
            <person name="Ouazzani J."/>
            <person name="Kotoulas G."/>
            <person name="Topakas E."/>
        </authorList>
    </citation>
    <scope>NUCLEOTIDE SEQUENCE [LARGE SCALE GENOMIC DNA]</scope>
    <source>
        <strain evidence="4 5">TM138-S3</strain>
    </source>
</reference>
<dbReference type="NCBIfam" id="TIGR00756">
    <property type="entry name" value="PPR"/>
    <property type="match status" value="1"/>
</dbReference>
<dbReference type="Pfam" id="PF13041">
    <property type="entry name" value="PPR_2"/>
    <property type="match status" value="1"/>
</dbReference>
<dbReference type="GeneID" id="96008484"/>
<proteinExistence type="predicted"/>
<dbReference type="PANTHER" id="PTHR47932:SF44">
    <property type="entry name" value="MIOREX COMPLEX COMPONENT 1"/>
    <property type="match status" value="1"/>
</dbReference>
<name>A0AB34KLF2_9PEZI</name>
<keyword evidence="5" id="KW-1185">Reference proteome</keyword>
<keyword evidence="1" id="KW-0677">Repeat</keyword>
<feature type="region of interest" description="Disordered" evidence="3">
    <location>
        <begin position="52"/>
        <end position="72"/>
    </location>
</feature>
<dbReference type="InterPro" id="IPR011990">
    <property type="entry name" value="TPR-like_helical_dom_sf"/>
</dbReference>
<evidence type="ECO:0008006" key="6">
    <source>
        <dbReference type="Google" id="ProtNLM"/>
    </source>
</evidence>
<protein>
    <recommendedName>
        <fullName evidence="6">Pentatricopeptide repeat protein</fullName>
    </recommendedName>
</protein>
<evidence type="ECO:0000256" key="1">
    <source>
        <dbReference type="ARBA" id="ARBA00022737"/>
    </source>
</evidence>
<organism evidence="4 5">
    <name type="scientific">Cladosporium halotolerans</name>
    <dbReference type="NCBI Taxonomy" id="1052096"/>
    <lineage>
        <taxon>Eukaryota</taxon>
        <taxon>Fungi</taxon>
        <taxon>Dikarya</taxon>
        <taxon>Ascomycota</taxon>
        <taxon>Pezizomycotina</taxon>
        <taxon>Dothideomycetes</taxon>
        <taxon>Dothideomycetidae</taxon>
        <taxon>Cladosporiales</taxon>
        <taxon>Cladosporiaceae</taxon>
        <taxon>Cladosporium</taxon>
    </lineage>
</organism>
<dbReference type="AlphaFoldDB" id="A0AB34KLF2"/>
<evidence type="ECO:0000256" key="3">
    <source>
        <dbReference type="SAM" id="MobiDB-lite"/>
    </source>
</evidence>
<feature type="compositionally biased region" description="Polar residues" evidence="3">
    <location>
        <begin position="143"/>
        <end position="152"/>
    </location>
</feature>
<evidence type="ECO:0000313" key="5">
    <source>
        <dbReference type="Proteomes" id="UP000803884"/>
    </source>
</evidence>
<feature type="repeat" description="PPR" evidence="2">
    <location>
        <begin position="679"/>
        <end position="713"/>
    </location>
</feature>
<dbReference type="PANTHER" id="PTHR47932">
    <property type="entry name" value="ATPASE EXPRESSION PROTEIN 3"/>
    <property type="match status" value="1"/>
</dbReference>
<evidence type="ECO:0000313" key="4">
    <source>
        <dbReference type="EMBL" id="KAL1584512.1"/>
    </source>
</evidence>
<gene>
    <name evidence="4" type="ORF">WHR41_07041</name>
</gene>
<feature type="region of interest" description="Disordered" evidence="3">
    <location>
        <begin position="117"/>
        <end position="153"/>
    </location>
</feature>
<dbReference type="InterPro" id="IPR002885">
    <property type="entry name" value="PPR_rpt"/>
</dbReference>
<comment type="caution">
    <text evidence="4">The sequence shown here is derived from an EMBL/GenBank/DDBJ whole genome shotgun (WGS) entry which is preliminary data.</text>
</comment>
<evidence type="ECO:0000256" key="2">
    <source>
        <dbReference type="PROSITE-ProRule" id="PRU00708"/>
    </source>
</evidence>
<accession>A0AB34KLF2</accession>
<dbReference type="Gene3D" id="1.25.40.10">
    <property type="entry name" value="Tetratricopeptide repeat domain"/>
    <property type="match status" value="2"/>
</dbReference>
<dbReference type="EMBL" id="JAAQHG020000025">
    <property type="protein sequence ID" value="KAL1584512.1"/>
    <property type="molecule type" value="Genomic_DNA"/>
</dbReference>
<feature type="compositionally biased region" description="Low complexity" evidence="3">
    <location>
        <begin position="60"/>
        <end position="72"/>
    </location>
</feature>
<dbReference type="RefSeq" id="XP_069227618.1">
    <property type="nucleotide sequence ID" value="XM_069375646.1"/>
</dbReference>
<sequence length="797" mass="89821">MHRCLFPHSLPARARCVSNLLTLNRSSLPLIPWRRTLPLRCYSAVVEEQRVNEPSHKVDASSSVSSGETDGSAQWVWKQEPKLEEDDADSLGFTLKDYDKQPIRKVRAVTRRGRLGQAFDSSHAHLDNRRPRSPTIQKHRSAPRQSAGQQSLHPLRLLRSEELEYALKKRPVTRYLRPWCRRAKVISTASMGQSSIPAPSRVWKHNFAKAQSLFDKRQRNSIVLNDAPLLTPHAAKWVDIVTTRIAEKQDPDINGLAKSSDWTDPNMVWAHIALWLLHYDQDGLVEFLLATSSSSPLPWVLDCLQVLAAHYAQMANKDTILHFGKLHEIFCANAENVKEQKVAFDGRFIRRMAPYSTPTQMSGLYRAMRLADIEIHHYDWLHIAWYFAKNDHCHQALEALLEAHRAGAPIEGNSFLSVCATLLRGSMKQPDGLRVCLHIFDNLVGIGVTPNTQLCNILMLNAAEAGDIKTALGVYQSMVDNNVVADKYTNAIMLKCCKLDIDNAELLNQTITRAIEGLNISENPVIATEILHCLALHHTRNNKENAWTIICQAFAQIFELSPLERLGLPIPQSVKATPRAKEPMVASKFEIGIMLRAYVQLVIDGHGSTARAQDMYKLYHALIESRTEPFASTAMSAHCYNAFLIASIQDKRTLINAAQIIKDMQNLSAESPPKAVAPDVYSWSIFLHGFTLHGQLKLAEQVLSYMRDKGIEPNAVTLNTLLLGYSARQDFKGVEHTLRELDAGEQVWDKWTYNGLGRLRNSRKLRALLAEKGRPAEIDFTEDLKEDLGARFNKETS</sequence>